<evidence type="ECO:0000313" key="4">
    <source>
        <dbReference type="Proteomes" id="UP001231518"/>
    </source>
</evidence>
<comment type="caution">
    <text evidence="3">The sequence shown here is derived from an EMBL/GenBank/DDBJ whole genome shotgun (WGS) entry which is preliminary data.</text>
</comment>
<gene>
    <name evidence="3" type="ORF">PYW07_002894</name>
</gene>
<keyword evidence="4" id="KW-1185">Reference proteome</keyword>
<sequence>MFKCKRCQAESRDGAKCVGCQGQFDFPCAGITEGGWRKLGDRKNTWKCGNCKLSTVSSPRPAATASAAPVQADMESIMSELRALSAQMDTLPTLMENIKAIKSELAELKTIRAEYSSLKTGVEFLDQTVDALATKVSGLESEVDCLKKTKDQMAALHDRCSKIEDLHRETEQRSRLNNLEIKGVPVTNSENLFEIIGKIGNIIGCNIPKEQINFIARVPMRNNDQNKNIICSVHSRYLKNDFVAAAKKLKSSLTASKLGLQSDSVIYVNDHLTFENKVLLNKTKILARERGFLYTWVVGCKILIKKNATSPTHHIKTEQDLRKFLS</sequence>
<protein>
    <recommendedName>
        <fullName evidence="2">FP protein C-terminal domain-containing protein</fullName>
    </recommendedName>
</protein>
<evidence type="ECO:0000256" key="1">
    <source>
        <dbReference type="SAM" id="Coils"/>
    </source>
</evidence>
<proteinExistence type="predicted"/>
<dbReference type="EMBL" id="JARGEI010000019">
    <property type="protein sequence ID" value="KAJ8714669.1"/>
    <property type="molecule type" value="Genomic_DNA"/>
</dbReference>
<dbReference type="AlphaFoldDB" id="A0AAD8DQB1"/>
<dbReference type="Gene3D" id="1.10.287.1490">
    <property type="match status" value="1"/>
</dbReference>
<name>A0AAD8DQB1_MYTSE</name>
<accession>A0AAD8DQB1</accession>
<dbReference type="Pfam" id="PF25298">
    <property type="entry name" value="Baculo_FP_2nd"/>
    <property type="match status" value="1"/>
</dbReference>
<organism evidence="3 4">
    <name type="scientific">Mythimna separata</name>
    <name type="common">Oriental armyworm</name>
    <name type="synonym">Pseudaletia separata</name>
    <dbReference type="NCBI Taxonomy" id="271217"/>
    <lineage>
        <taxon>Eukaryota</taxon>
        <taxon>Metazoa</taxon>
        <taxon>Ecdysozoa</taxon>
        <taxon>Arthropoda</taxon>
        <taxon>Hexapoda</taxon>
        <taxon>Insecta</taxon>
        <taxon>Pterygota</taxon>
        <taxon>Neoptera</taxon>
        <taxon>Endopterygota</taxon>
        <taxon>Lepidoptera</taxon>
        <taxon>Glossata</taxon>
        <taxon>Ditrysia</taxon>
        <taxon>Noctuoidea</taxon>
        <taxon>Noctuidae</taxon>
        <taxon>Noctuinae</taxon>
        <taxon>Hadenini</taxon>
        <taxon>Mythimna</taxon>
    </lineage>
</organism>
<feature type="coiled-coil region" evidence="1">
    <location>
        <begin position="129"/>
        <end position="166"/>
    </location>
</feature>
<dbReference type="InterPro" id="IPR057251">
    <property type="entry name" value="FP_C"/>
</dbReference>
<keyword evidence="1" id="KW-0175">Coiled coil</keyword>
<reference evidence="3" key="1">
    <citation type="submission" date="2023-03" db="EMBL/GenBank/DDBJ databases">
        <title>Chromosome-level genomes of two armyworms, Mythimna separata and Mythimna loreyi, provide insights into the biosynthesis and reception of sex pheromones.</title>
        <authorList>
            <person name="Zhao H."/>
        </authorList>
    </citation>
    <scope>NUCLEOTIDE SEQUENCE</scope>
    <source>
        <strain evidence="3">BeijingLab</strain>
        <tissue evidence="3">Pupa</tissue>
    </source>
</reference>
<dbReference type="Proteomes" id="UP001231518">
    <property type="component" value="Chromosome 13"/>
</dbReference>
<evidence type="ECO:0000259" key="2">
    <source>
        <dbReference type="Pfam" id="PF25298"/>
    </source>
</evidence>
<evidence type="ECO:0000313" key="3">
    <source>
        <dbReference type="EMBL" id="KAJ8714669.1"/>
    </source>
</evidence>
<feature type="domain" description="FP protein C-terminal" evidence="2">
    <location>
        <begin position="273"/>
        <end position="324"/>
    </location>
</feature>